<keyword evidence="3" id="KW-1185">Reference proteome</keyword>
<name>A0A9X1ZZA5_9FLAO</name>
<accession>A0A9X1ZZA5</accession>
<gene>
    <name evidence="2" type="ORF">L1967_12825</name>
</gene>
<reference evidence="2" key="1">
    <citation type="submission" date="2022-01" db="EMBL/GenBank/DDBJ databases">
        <title>Genome sequencing of Zunongwangia sp. M21534 genome.</title>
        <authorList>
            <person name="Chen Y."/>
            <person name="Dong C."/>
            <person name="Shao Z."/>
        </authorList>
    </citation>
    <scope>NUCLEOTIDE SEQUENCE</scope>
    <source>
        <strain evidence="2">MCCC M21534</strain>
    </source>
</reference>
<protein>
    <submittedName>
        <fullName evidence="2">Glycosyltransferase family 4 protein</fullName>
    </submittedName>
</protein>
<evidence type="ECO:0000313" key="2">
    <source>
        <dbReference type="EMBL" id="MCL6219176.1"/>
    </source>
</evidence>
<dbReference type="CDD" id="cd03801">
    <property type="entry name" value="GT4_PimA-like"/>
    <property type="match status" value="1"/>
</dbReference>
<dbReference type="PANTHER" id="PTHR12526">
    <property type="entry name" value="GLYCOSYLTRANSFERASE"/>
    <property type="match status" value="1"/>
</dbReference>
<dbReference type="InterPro" id="IPR001296">
    <property type="entry name" value="Glyco_trans_1"/>
</dbReference>
<sequence length="392" mass="45257">MEYQKSNNKILFIGPFNDVGGRELEVSFIANCYREYFDIRILSTGILTQKSSVYKFISANKIDSINNLLYKERFFLKLGTYISYLKNFGKKDKLNYISSKFNKKILNLEYHKKNVIQKEIDKADIIFICAQLSSEFLSYIVKEASRLNKKIIFRATGKIDILQASKNAELLRLINVFVFHSESNSFPIREVIDEPIIHIIDQCAIQEKSLLEIPISYTVLKPINFLCISRLSKEKRVDLVIKAFLEMPNKDSTLFIAGSGPKLNELKKIASNNSRVRFLGHIENDELLAYFKKCSFVIIPYSSEETGPYTGIESMAAGRVIISPKIGAMPERITENQFWFNNDSLNNAINKALFATKDEIYEAANYNRERYKASYRMKIVEKQYLELLDCCN</sequence>
<dbReference type="EMBL" id="JAKHSK010000017">
    <property type="protein sequence ID" value="MCL6219176.1"/>
    <property type="molecule type" value="Genomic_DNA"/>
</dbReference>
<dbReference type="Gene3D" id="3.40.50.2000">
    <property type="entry name" value="Glycogen Phosphorylase B"/>
    <property type="match status" value="1"/>
</dbReference>
<dbReference type="RefSeq" id="WP_249601956.1">
    <property type="nucleotide sequence ID" value="NZ_JAKHSK010000017.1"/>
</dbReference>
<organism evidence="2 3">
    <name type="scientific">Zunongwangia pacifica</name>
    <dbReference type="NCBI Taxonomy" id="2911062"/>
    <lineage>
        <taxon>Bacteria</taxon>
        <taxon>Pseudomonadati</taxon>
        <taxon>Bacteroidota</taxon>
        <taxon>Flavobacteriia</taxon>
        <taxon>Flavobacteriales</taxon>
        <taxon>Flavobacteriaceae</taxon>
        <taxon>Zunongwangia</taxon>
    </lineage>
</organism>
<dbReference type="GO" id="GO:0016757">
    <property type="term" value="F:glycosyltransferase activity"/>
    <property type="evidence" value="ECO:0007669"/>
    <property type="project" value="InterPro"/>
</dbReference>
<dbReference type="AlphaFoldDB" id="A0A9X1ZZA5"/>
<dbReference type="Pfam" id="PF00534">
    <property type="entry name" value="Glycos_transf_1"/>
    <property type="match status" value="1"/>
</dbReference>
<dbReference type="Proteomes" id="UP001139521">
    <property type="component" value="Unassembled WGS sequence"/>
</dbReference>
<evidence type="ECO:0000259" key="1">
    <source>
        <dbReference type="Pfam" id="PF00534"/>
    </source>
</evidence>
<proteinExistence type="predicted"/>
<comment type="caution">
    <text evidence="2">The sequence shown here is derived from an EMBL/GenBank/DDBJ whole genome shotgun (WGS) entry which is preliminary data.</text>
</comment>
<feature type="domain" description="Glycosyl transferase family 1" evidence="1">
    <location>
        <begin position="221"/>
        <end position="353"/>
    </location>
</feature>
<evidence type="ECO:0000313" key="3">
    <source>
        <dbReference type="Proteomes" id="UP001139521"/>
    </source>
</evidence>
<dbReference type="SUPFAM" id="SSF53756">
    <property type="entry name" value="UDP-Glycosyltransferase/glycogen phosphorylase"/>
    <property type="match status" value="1"/>
</dbReference>